<accession>A0A9P6ALJ5</accession>
<evidence type="ECO:0000313" key="2">
    <source>
        <dbReference type="EMBL" id="KAF9508085.1"/>
    </source>
</evidence>
<gene>
    <name evidence="2" type="ORF">BS47DRAFT_1398060</name>
</gene>
<evidence type="ECO:0000313" key="3">
    <source>
        <dbReference type="Proteomes" id="UP000886523"/>
    </source>
</evidence>
<feature type="compositionally biased region" description="Pro residues" evidence="1">
    <location>
        <begin position="141"/>
        <end position="157"/>
    </location>
</feature>
<proteinExistence type="predicted"/>
<sequence length="207" mass="22330">MEDLTIRQENWEEFTPSRAFSAKPSWEPIGTCSPTMDQLIARSNLADAGLLRTIPHNAAWGSANLPSETKLAELPSIHDHYKCSRPTALPLCTLADPAVGPIASGVRVEDGESRNKPPEAMPPNLGPSGEPQNDLGNNPITPLPRPPGMPPDGPPGTPWASGDVSSNPAIQPTSSGFVWDTRLKWIEMPEWDGNPEEAIVWTMKGTI</sequence>
<keyword evidence="3" id="KW-1185">Reference proteome</keyword>
<comment type="caution">
    <text evidence="2">The sequence shown here is derived from an EMBL/GenBank/DDBJ whole genome shotgun (WGS) entry which is preliminary data.</text>
</comment>
<dbReference type="EMBL" id="MU129065">
    <property type="protein sequence ID" value="KAF9508085.1"/>
    <property type="molecule type" value="Genomic_DNA"/>
</dbReference>
<feature type="compositionally biased region" description="Basic and acidic residues" evidence="1">
    <location>
        <begin position="107"/>
        <end position="117"/>
    </location>
</feature>
<dbReference type="Proteomes" id="UP000886523">
    <property type="component" value="Unassembled WGS sequence"/>
</dbReference>
<name>A0A9P6ALJ5_9AGAM</name>
<evidence type="ECO:0000256" key="1">
    <source>
        <dbReference type="SAM" id="MobiDB-lite"/>
    </source>
</evidence>
<feature type="region of interest" description="Disordered" evidence="1">
    <location>
        <begin position="106"/>
        <end position="176"/>
    </location>
</feature>
<feature type="compositionally biased region" description="Polar residues" evidence="1">
    <location>
        <begin position="163"/>
        <end position="176"/>
    </location>
</feature>
<organism evidence="2 3">
    <name type="scientific">Hydnum rufescens UP504</name>
    <dbReference type="NCBI Taxonomy" id="1448309"/>
    <lineage>
        <taxon>Eukaryota</taxon>
        <taxon>Fungi</taxon>
        <taxon>Dikarya</taxon>
        <taxon>Basidiomycota</taxon>
        <taxon>Agaricomycotina</taxon>
        <taxon>Agaricomycetes</taxon>
        <taxon>Cantharellales</taxon>
        <taxon>Hydnaceae</taxon>
        <taxon>Hydnum</taxon>
    </lineage>
</organism>
<dbReference type="AlphaFoldDB" id="A0A9P6ALJ5"/>
<reference evidence="2" key="1">
    <citation type="journal article" date="2020" name="Nat. Commun.">
        <title>Large-scale genome sequencing of mycorrhizal fungi provides insights into the early evolution of symbiotic traits.</title>
        <authorList>
            <person name="Miyauchi S."/>
            <person name="Kiss E."/>
            <person name="Kuo A."/>
            <person name="Drula E."/>
            <person name="Kohler A."/>
            <person name="Sanchez-Garcia M."/>
            <person name="Morin E."/>
            <person name="Andreopoulos B."/>
            <person name="Barry K.W."/>
            <person name="Bonito G."/>
            <person name="Buee M."/>
            <person name="Carver A."/>
            <person name="Chen C."/>
            <person name="Cichocki N."/>
            <person name="Clum A."/>
            <person name="Culley D."/>
            <person name="Crous P.W."/>
            <person name="Fauchery L."/>
            <person name="Girlanda M."/>
            <person name="Hayes R.D."/>
            <person name="Keri Z."/>
            <person name="LaButti K."/>
            <person name="Lipzen A."/>
            <person name="Lombard V."/>
            <person name="Magnuson J."/>
            <person name="Maillard F."/>
            <person name="Murat C."/>
            <person name="Nolan M."/>
            <person name="Ohm R.A."/>
            <person name="Pangilinan J."/>
            <person name="Pereira M.F."/>
            <person name="Perotto S."/>
            <person name="Peter M."/>
            <person name="Pfister S."/>
            <person name="Riley R."/>
            <person name="Sitrit Y."/>
            <person name="Stielow J.B."/>
            <person name="Szollosi G."/>
            <person name="Zifcakova L."/>
            <person name="Stursova M."/>
            <person name="Spatafora J.W."/>
            <person name="Tedersoo L."/>
            <person name="Vaario L.M."/>
            <person name="Yamada A."/>
            <person name="Yan M."/>
            <person name="Wang P."/>
            <person name="Xu J."/>
            <person name="Bruns T."/>
            <person name="Baldrian P."/>
            <person name="Vilgalys R."/>
            <person name="Dunand C."/>
            <person name="Henrissat B."/>
            <person name="Grigoriev I.V."/>
            <person name="Hibbett D."/>
            <person name="Nagy L.G."/>
            <person name="Martin F.M."/>
        </authorList>
    </citation>
    <scope>NUCLEOTIDE SEQUENCE</scope>
    <source>
        <strain evidence="2">UP504</strain>
    </source>
</reference>
<protein>
    <submittedName>
        <fullName evidence="2">Uncharacterized protein</fullName>
    </submittedName>
</protein>